<sequence length="374" mass="41719">MALENIESWTGRAIETASTFEGEGVAFKKGDILFGKLRPYLAKVHLTETDGEAVGDLWALRHQKHVDPCFAAYQLLEPGFIDRVNGSTTGAKMPRAEWGFVGSIKVPTPPLEEQTAIAIFLDRETARIDGLIKKKGRFIELLKEKRAALITHAVTKGIDAGVPMKDSGQDWLGQIPEHWDTVPPTALFTESKERAHEGDQMLSATQKYGVIPLEEFEALEQRQVTMAVTNLDKRKHTEIGDFVISMRSMDGGLERARAVGSVRSSYSVLRCGPEVEGRFFGYLLKSSLYIQALRLTTSFIRDGQDMNFSHFRKVKLPRVPVDEQIRIADHIDRETARIDGLVAKTDRSIELLKEKRSTLITAAVTGKIDVRNAA</sequence>
<keyword evidence="3" id="KW-0378">Hydrolase</keyword>
<dbReference type="HOGENOM" id="CLU_021095_1_1_5"/>
<dbReference type="REBASE" id="39301">
    <property type="entry name" value="S.KvuWSHORF85P"/>
</dbReference>
<dbReference type="GO" id="GO:0003677">
    <property type="term" value="F:DNA binding"/>
    <property type="evidence" value="ECO:0007669"/>
    <property type="project" value="UniProtKB-KW"/>
</dbReference>
<geneLocation type="plasmid" evidence="4">
    <name>pKVU_200</name>
</geneLocation>
<proteinExistence type="predicted"/>
<gene>
    <name evidence="3" type="primary">hsdS</name>
    <name evidence="3" type="ordered locus">KVU_PB0086</name>
</gene>
<keyword evidence="2" id="KW-0238">DNA-binding</keyword>
<keyword evidence="3" id="KW-0614">Plasmid</keyword>
<dbReference type="GO" id="GO:0009035">
    <property type="term" value="F:type I site-specific deoxyribonuclease activity"/>
    <property type="evidence" value="ECO:0007669"/>
    <property type="project" value="UniProtKB-EC"/>
</dbReference>
<dbReference type="InterPro" id="IPR051212">
    <property type="entry name" value="Type-I_RE_S_subunit"/>
</dbReference>
<dbReference type="Proteomes" id="UP000000692">
    <property type="component" value="Plasmid 2"/>
</dbReference>
<name>F9YBL2_KETVW</name>
<dbReference type="GO" id="GO:0009307">
    <property type="term" value="P:DNA restriction-modification system"/>
    <property type="evidence" value="ECO:0007669"/>
    <property type="project" value="UniProtKB-KW"/>
</dbReference>
<dbReference type="EMBL" id="CP002020">
    <property type="protein sequence ID" value="AEM42764.1"/>
    <property type="molecule type" value="Genomic_DNA"/>
</dbReference>
<dbReference type="OrthoDB" id="512700at2"/>
<dbReference type="SUPFAM" id="SSF116734">
    <property type="entry name" value="DNA methylase specificity domain"/>
    <property type="match status" value="2"/>
</dbReference>
<organism evidence="3 4">
    <name type="scientific">Ketogulonicigenium vulgare (strain WSH-001)</name>
    <dbReference type="NCBI Taxonomy" id="759362"/>
    <lineage>
        <taxon>Bacteria</taxon>
        <taxon>Pseudomonadati</taxon>
        <taxon>Pseudomonadota</taxon>
        <taxon>Alphaproteobacteria</taxon>
        <taxon>Rhodobacterales</taxon>
        <taxon>Roseobacteraceae</taxon>
        <taxon>Ketogulonicigenium</taxon>
    </lineage>
</organism>
<dbReference type="PANTHER" id="PTHR43140:SF1">
    <property type="entry name" value="TYPE I RESTRICTION ENZYME ECOKI SPECIFICITY SUBUNIT"/>
    <property type="match status" value="1"/>
</dbReference>
<dbReference type="AlphaFoldDB" id="F9YBL2"/>
<dbReference type="InterPro" id="IPR044946">
    <property type="entry name" value="Restrct_endonuc_typeI_TRD_sf"/>
</dbReference>
<dbReference type="Gene3D" id="1.10.287.1120">
    <property type="entry name" value="Bipartite methylase S protein"/>
    <property type="match status" value="1"/>
</dbReference>
<evidence type="ECO:0000256" key="1">
    <source>
        <dbReference type="ARBA" id="ARBA00022747"/>
    </source>
</evidence>
<dbReference type="KEGG" id="kvl:KVU_PB0086"/>
<evidence type="ECO:0000256" key="2">
    <source>
        <dbReference type="ARBA" id="ARBA00023125"/>
    </source>
</evidence>
<dbReference type="PATRIC" id="fig|759362.5.peg.3037"/>
<keyword evidence="1" id="KW-0680">Restriction system</keyword>
<dbReference type="PANTHER" id="PTHR43140">
    <property type="entry name" value="TYPE-1 RESTRICTION ENZYME ECOKI SPECIFICITY PROTEIN"/>
    <property type="match status" value="1"/>
</dbReference>
<keyword evidence="4" id="KW-1185">Reference proteome</keyword>
<reference evidence="3 4" key="1">
    <citation type="journal article" date="2011" name="J. Bacteriol.">
        <title>Complete genome sequence of the industrial strain Ketogulonicigenium vulgare WSH-001.</title>
        <authorList>
            <person name="Liu L."/>
            <person name="Li Y."/>
            <person name="Zhang J."/>
            <person name="Zhou Z."/>
            <person name="Liu J."/>
            <person name="Li X."/>
            <person name="Zhou J."/>
            <person name="Du G."/>
            <person name="Wang L."/>
            <person name="Chen J."/>
        </authorList>
    </citation>
    <scope>NUCLEOTIDE SEQUENCE [LARGE SCALE GENOMIC DNA]</scope>
    <source>
        <strain evidence="3 4">WSH-001</strain>
        <plasmid evidence="4">pKVU_200</plasmid>
    </source>
</reference>
<evidence type="ECO:0000313" key="4">
    <source>
        <dbReference type="Proteomes" id="UP000000692"/>
    </source>
</evidence>
<dbReference type="Gene3D" id="3.90.220.20">
    <property type="entry name" value="DNA methylase specificity domains"/>
    <property type="match status" value="2"/>
</dbReference>
<accession>F9YBL2</accession>
<evidence type="ECO:0000313" key="3">
    <source>
        <dbReference type="EMBL" id="AEM42764.1"/>
    </source>
</evidence>
<dbReference type="EC" id="3.1.21.3" evidence="3"/>
<protein>
    <submittedName>
        <fullName evidence="3">Type I restriction-mod</fullName>
        <ecNumber evidence="3">3.1.21.3</ecNumber>
    </submittedName>
</protein>